<feature type="domain" description="Quinolinate phosphoribosyl transferase C-terminal" evidence="3">
    <location>
        <begin position="130"/>
        <end position="318"/>
    </location>
</feature>
<accession>A0A1T4KI49</accession>
<dbReference type="InterPro" id="IPR053190">
    <property type="entry name" value="NAPRTase-like"/>
</dbReference>
<sequence length="346" mass="37546">MAKKELKTLQDVENFKVDEDRLLYSANHEEIRQGLTTDIYFIKTREILNNLDLAETEVVVDIFTSGAGVLAGVNEVLNLLQEKDVKVWGLQEGSMMEKKEVVLRIEGDYNDFGIFETAMLGALASSSGWATAAANCKEAAAGTPVLCFGSRHLHPAVAPVMERSAIIGGVNGASCILGAKLAEKIPSGTVPHSLILTVGDTLKVAKAYDEIMPDGEPRTILVDTFKDEAEETLRIADELKERLDGVRLDTPSERGGVTPGMVKEIRARLDQAGHDYVNIFVSGGITPDRILKLKDCGVDGFGVGSYISGAEAINMTMDIKKINGEHIAKRGRIPGPTKNNRLKRLL</sequence>
<gene>
    <name evidence="5" type="ORF">SAMN02745118_00791</name>
</gene>
<dbReference type="Gene3D" id="3.20.20.70">
    <property type="entry name" value="Aldolase class I"/>
    <property type="match status" value="1"/>
</dbReference>
<reference evidence="6" key="1">
    <citation type="submission" date="2017-02" db="EMBL/GenBank/DDBJ databases">
        <authorList>
            <person name="Varghese N."/>
            <person name="Submissions S."/>
        </authorList>
    </citation>
    <scope>NUCLEOTIDE SEQUENCE [LARGE SCALE GENOMIC DNA]</scope>
    <source>
        <strain evidence="6">ATCC BAA-73</strain>
    </source>
</reference>
<dbReference type="GO" id="GO:0004514">
    <property type="term" value="F:nicotinate-nucleotide diphosphorylase (carboxylating) activity"/>
    <property type="evidence" value="ECO:0007669"/>
    <property type="project" value="UniProtKB-EC"/>
</dbReference>
<dbReference type="OrthoDB" id="9770610at2"/>
<dbReference type="Pfam" id="PF01729">
    <property type="entry name" value="QRPTase_C"/>
    <property type="match status" value="1"/>
</dbReference>
<evidence type="ECO:0000256" key="1">
    <source>
        <dbReference type="ARBA" id="ARBA00022679"/>
    </source>
</evidence>
<keyword evidence="6" id="KW-1185">Reference proteome</keyword>
<evidence type="ECO:0000259" key="3">
    <source>
        <dbReference type="Pfam" id="PF01729"/>
    </source>
</evidence>
<evidence type="ECO:0000259" key="4">
    <source>
        <dbReference type="Pfam" id="PF02749"/>
    </source>
</evidence>
<proteinExistence type="predicted"/>
<name>A0A1T4KI49_9FIRM</name>
<dbReference type="InterPro" id="IPR022412">
    <property type="entry name" value="Quinolinate_PRibosylTrfase_N"/>
</dbReference>
<dbReference type="GO" id="GO:0009435">
    <property type="term" value="P:NAD+ biosynthetic process"/>
    <property type="evidence" value="ECO:0007669"/>
    <property type="project" value="InterPro"/>
</dbReference>
<dbReference type="InterPro" id="IPR013785">
    <property type="entry name" value="Aldolase_TIM"/>
</dbReference>
<dbReference type="RefSeq" id="WP_078809285.1">
    <property type="nucleotide sequence ID" value="NZ_FUWM01000006.1"/>
</dbReference>
<dbReference type="InterPro" id="IPR002638">
    <property type="entry name" value="Quinolinate_PRibosylTrfase_C"/>
</dbReference>
<dbReference type="SUPFAM" id="SSF51690">
    <property type="entry name" value="Nicotinate/Quinolinate PRTase C-terminal domain-like"/>
    <property type="match status" value="1"/>
</dbReference>
<evidence type="ECO:0000313" key="5">
    <source>
        <dbReference type="EMBL" id="SJZ42118.1"/>
    </source>
</evidence>
<protein>
    <submittedName>
        <fullName evidence="5">Nicotinate phosphoribosyltransferase</fullName>
    </submittedName>
</protein>
<feature type="domain" description="Quinolinate phosphoribosyl transferase N-terminal" evidence="4">
    <location>
        <begin position="38"/>
        <end position="127"/>
    </location>
</feature>
<dbReference type="InterPro" id="IPR036068">
    <property type="entry name" value="Nicotinate_pribotase-like_C"/>
</dbReference>
<dbReference type="InterPro" id="IPR037128">
    <property type="entry name" value="Quinolinate_PRibosylTase_N_sf"/>
</dbReference>
<keyword evidence="5" id="KW-0328">Glycosyltransferase</keyword>
<dbReference type="SUPFAM" id="SSF54675">
    <property type="entry name" value="Nicotinate/Quinolinate PRTase N-terminal domain-like"/>
    <property type="match status" value="1"/>
</dbReference>
<evidence type="ECO:0000256" key="2">
    <source>
        <dbReference type="ARBA" id="ARBA00047445"/>
    </source>
</evidence>
<dbReference type="PANTHER" id="PTHR43202:SF1">
    <property type="entry name" value="NICOTINATE PHOSPHORIBOSYLTRANSFERASE"/>
    <property type="match status" value="1"/>
</dbReference>
<evidence type="ECO:0000313" key="6">
    <source>
        <dbReference type="Proteomes" id="UP000190625"/>
    </source>
</evidence>
<dbReference type="NCBIfam" id="NF006415">
    <property type="entry name" value="PRK08662.1"/>
    <property type="match status" value="1"/>
</dbReference>
<dbReference type="AlphaFoldDB" id="A0A1T4KI49"/>
<dbReference type="Gene3D" id="3.90.1170.20">
    <property type="entry name" value="Quinolinate phosphoribosyl transferase, N-terminal domain"/>
    <property type="match status" value="1"/>
</dbReference>
<dbReference type="STRING" id="142842.SAMN02745118_00791"/>
<dbReference type="EMBL" id="FUWM01000006">
    <property type="protein sequence ID" value="SJZ42118.1"/>
    <property type="molecule type" value="Genomic_DNA"/>
</dbReference>
<keyword evidence="1 5" id="KW-0808">Transferase</keyword>
<dbReference type="PANTHER" id="PTHR43202">
    <property type="entry name" value="NICOTINATE-NUCLEOTIDE PYROPHOSPHORYLASE"/>
    <property type="match status" value="1"/>
</dbReference>
<dbReference type="Proteomes" id="UP000190625">
    <property type="component" value="Unassembled WGS sequence"/>
</dbReference>
<dbReference type="Pfam" id="PF02749">
    <property type="entry name" value="QRPTase_N"/>
    <property type="match status" value="1"/>
</dbReference>
<comment type="catalytic activity">
    <reaction evidence="2">
        <text>nicotinate beta-D-ribonucleotide + CO2 + diphosphate = quinolinate + 5-phospho-alpha-D-ribose 1-diphosphate + 2 H(+)</text>
        <dbReference type="Rhea" id="RHEA:12733"/>
        <dbReference type="ChEBI" id="CHEBI:15378"/>
        <dbReference type="ChEBI" id="CHEBI:16526"/>
        <dbReference type="ChEBI" id="CHEBI:29959"/>
        <dbReference type="ChEBI" id="CHEBI:33019"/>
        <dbReference type="ChEBI" id="CHEBI:57502"/>
        <dbReference type="ChEBI" id="CHEBI:58017"/>
        <dbReference type="EC" id="2.4.2.19"/>
    </reaction>
</comment>
<organism evidence="5 6">
    <name type="scientific">Selenihalanaerobacter shriftii</name>
    <dbReference type="NCBI Taxonomy" id="142842"/>
    <lineage>
        <taxon>Bacteria</taxon>
        <taxon>Bacillati</taxon>
        <taxon>Bacillota</taxon>
        <taxon>Clostridia</taxon>
        <taxon>Halanaerobiales</taxon>
        <taxon>Halobacteroidaceae</taxon>
        <taxon>Selenihalanaerobacter</taxon>
    </lineage>
</organism>